<evidence type="ECO:0000256" key="2">
    <source>
        <dbReference type="ARBA" id="ARBA00022490"/>
    </source>
</evidence>
<dbReference type="InterPro" id="IPR004107">
    <property type="entry name" value="Integrase_SAM-like_N"/>
</dbReference>
<dbReference type="PROSITE" id="PS51898">
    <property type="entry name" value="TYR_RECOMBINASE"/>
    <property type="match status" value="1"/>
</dbReference>
<dbReference type="InterPro" id="IPR044068">
    <property type="entry name" value="CB"/>
</dbReference>
<dbReference type="GO" id="GO:0003677">
    <property type="term" value="F:DNA binding"/>
    <property type="evidence" value="ECO:0007669"/>
    <property type="project" value="UniProtKB-UniRule"/>
</dbReference>
<dbReference type="SUPFAM" id="SSF56349">
    <property type="entry name" value="DNA breaking-rejoining enzymes"/>
    <property type="match status" value="1"/>
</dbReference>
<dbReference type="Gene3D" id="1.10.150.130">
    <property type="match status" value="1"/>
</dbReference>
<feature type="active site" description="O-(3'-phospho-DNA)-tyrosine intermediate" evidence="9">
    <location>
        <position position="294"/>
    </location>
</feature>
<dbReference type="GO" id="GO:0005737">
    <property type="term" value="C:cytoplasm"/>
    <property type="evidence" value="ECO:0007669"/>
    <property type="project" value="UniProtKB-SubCell"/>
</dbReference>
<dbReference type="Proteomes" id="UP000239485">
    <property type="component" value="Unassembled WGS sequence"/>
</dbReference>
<dbReference type="InterPro" id="IPR023009">
    <property type="entry name" value="Tyrosine_recombinase_XerC/XerD"/>
</dbReference>
<evidence type="ECO:0000256" key="7">
    <source>
        <dbReference type="ARBA" id="ARBA00023172"/>
    </source>
</evidence>
<dbReference type="EMBL" id="PTJD01000001">
    <property type="protein sequence ID" value="PPK98518.1"/>
    <property type="molecule type" value="Genomic_DNA"/>
</dbReference>
<comment type="subcellular location">
    <subcellularLocation>
        <location evidence="1 9">Cytoplasm</location>
    </subcellularLocation>
</comment>
<proteinExistence type="inferred from homology"/>
<name>A0A2S6IVZ6_9ACTN</name>
<feature type="active site" evidence="9">
    <location>
        <position position="262"/>
    </location>
</feature>
<evidence type="ECO:0000256" key="1">
    <source>
        <dbReference type="ARBA" id="ARBA00004496"/>
    </source>
</evidence>
<dbReference type="GO" id="GO:0009037">
    <property type="term" value="F:tyrosine-based site-specific recombinase activity"/>
    <property type="evidence" value="ECO:0007669"/>
    <property type="project" value="UniProtKB-UniRule"/>
</dbReference>
<dbReference type="GO" id="GO:0007059">
    <property type="term" value="P:chromosome segregation"/>
    <property type="evidence" value="ECO:0007669"/>
    <property type="project" value="UniProtKB-UniRule"/>
</dbReference>
<comment type="similarity">
    <text evidence="9">Belongs to the 'phage' integrase family. XerC subfamily.</text>
</comment>
<evidence type="ECO:0000259" key="10">
    <source>
        <dbReference type="PROSITE" id="PS51898"/>
    </source>
</evidence>
<evidence type="ECO:0000256" key="6">
    <source>
        <dbReference type="ARBA" id="ARBA00023125"/>
    </source>
</evidence>
<dbReference type="PANTHER" id="PTHR30349:SF77">
    <property type="entry name" value="TYROSINE RECOMBINASE XERC"/>
    <property type="match status" value="1"/>
</dbReference>
<dbReference type="AlphaFoldDB" id="A0A2S6IVZ6"/>
<keyword evidence="5 9" id="KW-0229">DNA integration</keyword>
<keyword evidence="13" id="KW-1185">Reference proteome</keyword>
<feature type="domain" description="Core-binding (CB)" evidence="11">
    <location>
        <begin position="7"/>
        <end position="99"/>
    </location>
</feature>
<dbReference type="InterPro" id="IPR013762">
    <property type="entry name" value="Integrase-like_cat_sf"/>
</dbReference>
<dbReference type="InterPro" id="IPR050090">
    <property type="entry name" value="Tyrosine_recombinase_XerCD"/>
</dbReference>
<dbReference type="Pfam" id="PF02899">
    <property type="entry name" value="Phage_int_SAM_1"/>
    <property type="match status" value="1"/>
</dbReference>
<evidence type="ECO:0000256" key="8">
    <source>
        <dbReference type="ARBA" id="ARBA00023306"/>
    </source>
</evidence>
<dbReference type="PANTHER" id="PTHR30349">
    <property type="entry name" value="PHAGE INTEGRASE-RELATED"/>
    <property type="match status" value="1"/>
</dbReference>
<evidence type="ECO:0000256" key="5">
    <source>
        <dbReference type="ARBA" id="ARBA00022908"/>
    </source>
</evidence>
<gene>
    <name evidence="9" type="primary">xerC</name>
    <name evidence="12" type="ORF">CLV92_101214</name>
</gene>
<dbReference type="InterPro" id="IPR011010">
    <property type="entry name" value="DNA_brk_join_enz"/>
</dbReference>
<keyword evidence="2 9" id="KW-0963">Cytoplasm</keyword>
<keyword evidence="8 9" id="KW-0131">Cell cycle</keyword>
<feature type="domain" description="Tyr recombinase" evidence="10">
    <location>
        <begin position="120"/>
        <end position="307"/>
    </location>
</feature>
<evidence type="ECO:0000256" key="3">
    <source>
        <dbReference type="ARBA" id="ARBA00022618"/>
    </source>
</evidence>
<protein>
    <recommendedName>
        <fullName evidence="9">Tyrosine recombinase XerC</fullName>
    </recommendedName>
</protein>
<evidence type="ECO:0000256" key="4">
    <source>
        <dbReference type="ARBA" id="ARBA00022829"/>
    </source>
</evidence>
<evidence type="ECO:0000259" key="11">
    <source>
        <dbReference type="PROSITE" id="PS51900"/>
    </source>
</evidence>
<dbReference type="GO" id="GO:0051301">
    <property type="term" value="P:cell division"/>
    <property type="evidence" value="ECO:0007669"/>
    <property type="project" value="UniProtKB-KW"/>
</dbReference>
<keyword evidence="6 9" id="KW-0238">DNA-binding</keyword>
<dbReference type="Gene3D" id="1.10.443.10">
    <property type="entry name" value="Intergrase catalytic core"/>
    <property type="match status" value="1"/>
</dbReference>
<feature type="active site" evidence="9">
    <location>
        <position position="164"/>
    </location>
</feature>
<comment type="function">
    <text evidence="9">Site-specific tyrosine recombinase, which acts by catalyzing the cutting and rejoining of the recombining DNA molecules. The XerC-XerD complex is essential to convert dimers of the bacterial chromosome into monomers to permit their segregation at cell division. It also contributes to the segregational stability of plasmids.</text>
</comment>
<dbReference type="Pfam" id="PF00589">
    <property type="entry name" value="Phage_integrase"/>
    <property type="match status" value="1"/>
</dbReference>
<dbReference type="InterPro" id="IPR002104">
    <property type="entry name" value="Integrase_catalytic"/>
</dbReference>
<feature type="active site" evidence="9">
    <location>
        <position position="259"/>
    </location>
</feature>
<feature type="active site" evidence="9">
    <location>
        <position position="188"/>
    </location>
</feature>
<comment type="caution">
    <text evidence="12">The sequence shown here is derived from an EMBL/GenBank/DDBJ whole genome shotgun (WGS) entry which is preliminary data.</text>
</comment>
<dbReference type="RefSeq" id="WP_104431254.1">
    <property type="nucleotide sequence ID" value="NZ_PTJD01000001.1"/>
</dbReference>
<keyword evidence="7 9" id="KW-0233">DNA recombination</keyword>
<reference evidence="12 13" key="1">
    <citation type="submission" date="2018-02" db="EMBL/GenBank/DDBJ databases">
        <title>Genomic Encyclopedia of Archaeal and Bacterial Type Strains, Phase II (KMG-II): from individual species to whole genera.</title>
        <authorList>
            <person name="Goeker M."/>
        </authorList>
    </citation>
    <scope>NUCLEOTIDE SEQUENCE [LARGE SCALE GENOMIC DNA]</scope>
    <source>
        <strain evidence="12 13">DSM 22857</strain>
    </source>
</reference>
<dbReference type="GO" id="GO:0006313">
    <property type="term" value="P:DNA transposition"/>
    <property type="evidence" value="ECO:0007669"/>
    <property type="project" value="UniProtKB-UniRule"/>
</dbReference>
<evidence type="ECO:0000313" key="13">
    <source>
        <dbReference type="Proteomes" id="UP000239485"/>
    </source>
</evidence>
<dbReference type="InterPro" id="IPR010998">
    <property type="entry name" value="Integrase_recombinase_N"/>
</dbReference>
<accession>A0A2S6IVZ6</accession>
<dbReference type="HAMAP" id="MF_01808">
    <property type="entry name" value="Recomb_XerC_XerD"/>
    <property type="match status" value="1"/>
</dbReference>
<dbReference type="OrthoDB" id="9801717at2"/>
<evidence type="ECO:0000313" key="12">
    <source>
        <dbReference type="EMBL" id="PPK98518.1"/>
    </source>
</evidence>
<evidence type="ECO:0000256" key="9">
    <source>
        <dbReference type="HAMAP-Rule" id="MF_01808"/>
    </source>
</evidence>
<comment type="subunit">
    <text evidence="9">Forms a cyclic heterotetrameric complex composed of two molecules of XerC and two molecules of XerD.</text>
</comment>
<feature type="active site" evidence="9">
    <location>
        <position position="285"/>
    </location>
</feature>
<keyword evidence="3 9" id="KW-0132">Cell division</keyword>
<organism evidence="12 13">
    <name type="scientific">Kineococcus xinjiangensis</name>
    <dbReference type="NCBI Taxonomy" id="512762"/>
    <lineage>
        <taxon>Bacteria</taxon>
        <taxon>Bacillati</taxon>
        <taxon>Actinomycetota</taxon>
        <taxon>Actinomycetes</taxon>
        <taxon>Kineosporiales</taxon>
        <taxon>Kineosporiaceae</taxon>
        <taxon>Kineococcus</taxon>
    </lineage>
</organism>
<dbReference type="CDD" id="cd00798">
    <property type="entry name" value="INT_XerDC_C"/>
    <property type="match status" value="1"/>
</dbReference>
<dbReference type="PROSITE" id="PS51900">
    <property type="entry name" value="CB"/>
    <property type="match status" value="1"/>
</dbReference>
<keyword evidence="4 9" id="KW-0159">Chromosome partition</keyword>
<sequence length="313" mass="33758">MPERSPEAQDELLEAFAQHLRAERGRSEHTVRAYLGDVGDLLGHAARAAGGAQGSAEALARLDLAVLRAWLAEGSRRGLARSTLARRSAAARTFTAWAQRSGRRTDDPALRLRAPRRAGELPQVLRAEQVAALLDAAAQRALDGDPVHLQDVAVLEVLYGTGCRVAELVGADVDDLDLGRRTLRVLGKGSRERVIPFGVPAAEALAAHLSRSRPQLAREGSGPALFLGRRGSRLGQRQVRAVLHALLGSLEEVPDTSPHGLRHSAATHMLDGGADLRSVQELLGHATLSTTQIYTHVSVERLRRSYRQAHPRA</sequence>